<sequence>MGIKKKLGMGIATAALGLSLVGGGTYAYFSDQEVTNNTFAAGTLDLGVDPSTIINVDNLKPGDTMFRHFKLSNSGTLPIKDVAMSTSYTVDDAKGNNGGEDFGDHIIVKFLFNADRGSIPVFETSLSHLQSMTPNAIKDEIWSPIFGEHGPLQPGDSDNLYVYFEFKDNGKDQNKFQGDALNLTWNFDAHQTAGTER</sequence>
<dbReference type="InterPro" id="IPR023833">
    <property type="entry name" value="Signal_pept_SipW-depend-type"/>
</dbReference>
<evidence type="ECO:0000313" key="2">
    <source>
        <dbReference type="Proteomes" id="UP000295416"/>
    </source>
</evidence>
<reference evidence="1 2" key="1">
    <citation type="submission" date="2019-03" db="EMBL/GenBank/DDBJ databases">
        <title>Genomic Encyclopedia of Type Strains, Phase IV (KMG-IV): sequencing the most valuable type-strain genomes for metagenomic binning, comparative biology and taxonomic classification.</title>
        <authorList>
            <person name="Goeker M."/>
        </authorList>
    </citation>
    <scope>NUCLEOTIDE SEQUENCE [LARGE SCALE GENOMIC DNA]</scope>
    <source>
        <strain evidence="1 2">DSM 19377</strain>
    </source>
</reference>
<proteinExistence type="predicted"/>
<dbReference type="OrthoDB" id="2660939at2"/>
<dbReference type="NCBIfam" id="TIGR04088">
    <property type="entry name" value="cognate_SipW"/>
    <property type="match status" value="1"/>
</dbReference>
<keyword evidence="2" id="KW-1185">Reference proteome</keyword>
<comment type="caution">
    <text evidence="1">The sequence shown here is derived from an EMBL/GenBank/DDBJ whole genome shotgun (WGS) entry which is preliminary data.</text>
</comment>
<gene>
    <name evidence="1" type="ORF">EV207_10663</name>
</gene>
<dbReference type="Pfam" id="PF12389">
    <property type="entry name" value="Peptidase_M73"/>
    <property type="match status" value="1"/>
</dbReference>
<accession>A0A4R2P5U9</accession>
<dbReference type="EMBL" id="SLXK01000006">
    <property type="protein sequence ID" value="TCP30240.1"/>
    <property type="molecule type" value="Genomic_DNA"/>
</dbReference>
<evidence type="ECO:0000313" key="1">
    <source>
        <dbReference type="EMBL" id="TCP30240.1"/>
    </source>
</evidence>
<dbReference type="Proteomes" id="UP000295416">
    <property type="component" value="Unassembled WGS sequence"/>
</dbReference>
<name>A0A4R2P5U9_9BACL</name>
<dbReference type="RefSeq" id="WP_132744801.1">
    <property type="nucleotide sequence ID" value="NZ_SLXK01000006.1"/>
</dbReference>
<dbReference type="InterPro" id="IPR022121">
    <property type="entry name" value="Peptidase_M73_camelysin"/>
</dbReference>
<organism evidence="1 2">
    <name type="scientific">Scopulibacillus darangshiensis</name>
    <dbReference type="NCBI Taxonomy" id="442528"/>
    <lineage>
        <taxon>Bacteria</taxon>
        <taxon>Bacillati</taxon>
        <taxon>Bacillota</taxon>
        <taxon>Bacilli</taxon>
        <taxon>Bacillales</taxon>
        <taxon>Sporolactobacillaceae</taxon>
        <taxon>Scopulibacillus</taxon>
    </lineage>
</organism>
<protein>
    <submittedName>
        <fullName evidence="1">Camelysin</fullName>
    </submittedName>
</protein>
<dbReference type="AlphaFoldDB" id="A0A4R2P5U9"/>